<dbReference type="STRING" id="290052.ASU35_07120"/>
<keyword evidence="6" id="KW-1185">Reference proteome</keyword>
<name>A0A0V8QIW5_9FIRM</name>
<dbReference type="OrthoDB" id="308642at2"/>
<dbReference type="InterPro" id="IPR000843">
    <property type="entry name" value="HTH_LacI"/>
</dbReference>
<evidence type="ECO:0000313" key="6">
    <source>
        <dbReference type="Proteomes" id="UP000054874"/>
    </source>
</evidence>
<dbReference type="PANTHER" id="PTHR30146">
    <property type="entry name" value="LACI-RELATED TRANSCRIPTIONAL REPRESSOR"/>
    <property type="match status" value="1"/>
</dbReference>
<feature type="domain" description="HTH lacI-type" evidence="4">
    <location>
        <begin position="4"/>
        <end position="58"/>
    </location>
</feature>
<evidence type="ECO:0000313" key="5">
    <source>
        <dbReference type="EMBL" id="KSV60041.1"/>
    </source>
</evidence>
<comment type="caution">
    <text evidence="5">The sequence shown here is derived from an EMBL/GenBank/DDBJ whole genome shotgun (WGS) entry which is preliminary data.</text>
</comment>
<sequence>MGTITIKDIANICGVGVTTVSRAINNHPDINRETKDKIMAVIEEYNYVPNNSARNLKRQESNTIAVLIKGINNPFFSPMITVFEQAVQEKKFTFFLQRVEEGQDEVDVAIALAKEKRLKGIIFLGGYFSHARGKLEQLTVPFVLSTISLQSSEDTMEYASVSVDDRLESYRMVDYLIKQGHEKIAIICAPAVDESVGALRLEGYRQAFLDNHLPVCEELIFVGDSMKDRYSMANGYAVMKDILQSGKEFSAVYAIADSLAIGACKAILESGKTIPGDYSVAGYDGIEFGSYYNPSITTIRQPVEKIAEETVRILFDLMEGKETKKHCIFPGELLARGSTRKL</sequence>
<dbReference type="InterPro" id="IPR046335">
    <property type="entry name" value="LacI/GalR-like_sensor"/>
</dbReference>
<keyword evidence="1" id="KW-0805">Transcription regulation</keyword>
<dbReference type="InterPro" id="IPR028082">
    <property type="entry name" value="Peripla_BP_I"/>
</dbReference>
<organism evidence="5 6">
    <name type="scientific">Acetivibrio ethanolgignens</name>
    <dbReference type="NCBI Taxonomy" id="290052"/>
    <lineage>
        <taxon>Bacteria</taxon>
        <taxon>Bacillati</taxon>
        <taxon>Bacillota</taxon>
        <taxon>Clostridia</taxon>
        <taxon>Eubacteriales</taxon>
        <taxon>Oscillospiraceae</taxon>
        <taxon>Acetivibrio</taxon>
    </lineage>
</organism>
<dbReference type="PANTHER" id="PTHR30146:SF149">
    <property type="entry name" value="HTH-TYPE TRANSCRIPTIONAL REGULATOR EBGR"/>
    <property type="match status" value="1"/>
</dbReference>
<dbReference type="Gene3D" id="3.40.50.2300">
    <property type="match status" value="2"/>
</dbReference>
<dbReference type="EMBL" id="LNAM01000057">
    <property type="protein sequence ID" value="KSV60041.1"/>
    <property type="molecule type" value="Genomic_DNA"/>
</dbReference>
<dbReference type="CDD" id="cd01392">
    <property type="entry name" value="HTH_LacI"/>
    <property type="match status" value="1"/>
</dbReference>
<evidence type="ECO:0000256" key="3">
    <source>
        <dbReference type="ARBA" id="ARBA00023163"/>
    </source>
</evidence>
<evidence type="ECO:0000256" key="1">
    <source>
        <dbReference type="ARBA" id="ARBA00023015"/>
    </source>
</evidence>
<dbReference type="Proteomes" id="UP000054874">
    <property type="component" value="Unassembled WGS sequence"/>
</dbReference>
<reference evidence="5 6" key="1">
    <citation type="submission" date="2015-11" db="EMBL/GenBank/DDBJ databases">
        <title>Butyribacter intestini gen. nov., sp. nov., a butyric acid-producing bacterium of the family Lachnospiraceae isolated from the human faeces.</title>
        <authorList>
            <person name="Zou Y."/>
            <person name="Xue W."/>
            <person name="Luo G."/>
            <person name="Lv M."/>
        </authorList>
    </citation>
    <scope>NUCLEOTIDE SEQUENCE [LARGE SCALE GENOMIC DNA]</scope>
    <source>
        <strain evidence="5 6">ACET-33324</strain>
    </source>
</reference>
<protein>
    <submittedName>
        <fullName evidence="5">LacI family transcriptional regulator</fullName>
    </submittedName>
</protein>
<dbReference type="AlphaFoldDB" id="A0A0V8QIW5"/>
<dbReference type="Pfam" id="PF13377">
    <property type="entry name" value="Peripla_BP_3"/>
    <property type="match status" value="1"/>
</dbReference>
<dbReference type="Gene3D" id="1.10.260.40">
    <property type="entry name" value="lambda repressor-like DNA-binding domains"/>
    <property type="match status" value="1"/>
</dbReference>
<dbReference type="CDD" id="cd06267">
    <property type="entry name" value="PBP1_LacI_sugar_binding-like"/>
    <property type="match status" value="1"/>
</dbReference>
<dbReference type="PROSITE" id="PS50932">
    <property type="entry name" value="HTH_LACI_2"/>
    <property type="match status" value="1"/>
</dbReference>
<gene>
    <name evidence="5" type="ORF">ASU35_07120</name>
</gene>
<evidence type="ECO:0000256" key="2">
    <source>
        <dbReference type="ARBA" id="ARBA00023125"/>
    </source>
</evidence>
<dbReference type="Pfam" id="PF00356">
    <property type="entry name" value="LacI"/>
    <property type="match status" value="1"/>
</dbReference>
<dbReference type="GO" id="GO:0000976">
    <property type="term" value="F:transcription cis-regulatory region binding"/>
    <property type="evidence" value="ECO:0007669"/>
    <property type="project" value="TreeGrafter"/>
</dbReference>
<dbReference type="SUPFAM" id="SSF53822">
    <property type="entry name" value="Periplasmic binding protein-like I"/>
    <property type="match status" value="1"/>
</dbReference>
<dbReference type="GO" id="GO:0003700">
    <property type="term" value="F:DNA-binding transcription factor activity"/>
    <property type="evidence" value="ECO:0007669"/>
    <property type="project" value="TreeGrafter"/>
</dbReference>
<evidence type="ECO:0000259" key="4">
    <source>
        <dbReference type="PROSITE" id="PS50932"/>
    </source>
</evidence>
<dbReference type="SUPFAM" id="SSF47413">
    <property type="entry name" value="lambda repressor-like DNA-binding domains"/>
    <property type="match status" value="1"/>
</dbReference>
<accession>A0A0V8QIW5</accession>
<dbReference type="SMART" id="SM00354">
    <property type="entry name" value="HTH_LACI"/>
    <property type="match status" value="1"/>
</dbReference>
<proteinExistence type="predicted"/>
<keyword evidence="3" id="KW-0804">Transcription</keyword>
<dbReference type="RefSeq" id="WP_058351772.1">
    <property type="nucleotide sequence ID" value="NZ_CABMMD010000057.1"/>
</dbReference>
<dbReference type="InterPro" id="IPR010982">
    <property type="entry name" value="Lambda_DNA-bd_dom_sf"/>
</dbReference>
<keyword evidence="2" id="KW-0238">DNA-binding</keyword>